<dbReference type="Proteomes" id="UP000254051">
    <property type="component" value="Unassembled WGS sequence"/>
</dbReference>
<dbReference type="Pfam" id="PF04463">
    <property type="entry name" value="2-thiour_desulf"/>
    <property type="match status" value="1"/>
</dbReference>
<proteinExistence type="predicted"/>
<dbReference type="RefSeq" id="WP_109708344.1">
    <property type="nucleotide sequence ID" value="NZ_QGDS01000001.1"/>
</dbReference>
<sequence>MKVLVSACVLGCNCKYNGRNNRNEAVMEYLKGKEVLSICPEMLANMPIPRTCAEIVDGVVMDDKGNNVDSDYRKAVALALEKIEGERIDLAILQSRSPTCGVNNIYDGTFTGKLVSGQGLFAKALIAKGYPVKDAEDFNM</sequence>
<organism evidence="1 2">
    <name type="scientific">Faecalicatena contorta</name>
    <dbReference type="NCBI Taxonomy" id="39482"/>
    <lineage>
        <taxon>Bacteria</taxon>
        <taxon>Bacillati</taxon>
        <taxon>Bacillota</taxon>
        <taxon>Clostridia</taxon>
        <taxon>Lachnospirales</taxon>
        <taxon>Lachnospiraceae</taxon>
        <taxon>Faecalicatena</taxon>
    </lineage>
</organism>
<evidence type="ECO:0000313" key="2">
    <source>
        <dbReference type="Proteomes" id="UP000254051"/>
    </source>
</evidence>
<gene>
    <name evidence="1" type="ORF">SAMN05216529_101198</name>
</gene>
<dbReference type="EMBL" id="UHJJ01000001">
    <property type="protein sequence ID" value="SUQ12307.1"/>
    <property type="molecule type" value="Genomic_DNA"/>
</dbReference>
<dbReference type="OrthoDB" id="9797779at2"/>
<dbReference type="PANTHER" id="PTHR30087:SF1">
    <property type="entry name" value="HYPOTHETICAL CYTOSOLIC PROTEIN"/>
    <property type="match status" value="1"/>
</dbReference>
<dbReference type="PANTHER" id="PTHR30087">
    <property type="entry name" value="INNER MEMBRANE PROTEIN"/>
    <property type="match status" value="1"/>
</dbReference>
<accession>A0A316A3D7</accession>
<dbReference type="AlphaFoldDB" id="A0A316A3D7"/>
<keyword evidence="2" id="KW-1185">Reference proteome</keyword>
<name>A0A316A3D7_9FIRM</name>
<dbReference type="InterPro" id="IPR007553">
    <property type="entry name" value="2-thiour_desulf"/>
</dbReference>
<evidence type="ECO:0000313" key="1">
    <source>
        <dbReference type="EMBL" id="SUQ12307.1"/>
    </source>
</evidence>
<protein>
    <submittedName>
        <fullName evidence="1">Uncharacterized conserved protein YbbK, DUF523 family</fullName>
    </submittedName>
</protein>
<reference evidence="2" key="1">
    <citation type="submission" date="2017-07" db="EMBL/GenBank/DDBJ databases">
        <authorList>
            <person name="Varghese N."/>
            <person name="Submissions S."/>
        </authorList>
    </citation>
    <scope>NUCLEOTIDE SEQUENCE [LARGE SCALE GENOMIC DNA]</scope>
    <source>
        <strain evidence="2">NLAE-zl-C134</strain>
    </source>
</reference>